<keyword evidence="1" id="KW-0472">Membrane</keyword>
<feature type="transmembrane region" description="Helical" evidence="1">
    <location>
        <begin position="110"/>
        <end position="136"/>
    </location>
</feature>
<dbReference type="SUPFAM" id="SSF54001">
    <property type="entry name" value="Cysteine proteinases"/>
    <property type="match status" value="1"/>
</dbReference>
<sequence length="139" mass="15716">MFFRFLTTGEIRKRSEFFEPFIQGLTNTCKLSVEPMGEESDHVHVTALSDALGVPIRIVYLDRSHCDKDSSSSSINVNHHDFTPAANAVVKPFITGQVIITQSHVMKQLVYLYIFSFTGFIWLIASVFVHCSYLQVPSN</sequence>
<dbReference type="EMBL" id="JAYDYQ010001088">
    <property type="protein sequence ID" value="KAK4488722.1"/>
    <property type="molecule type" value="Genomic_DNA"/>
</dbReference>
<dbReference type="EMBL" id="JAYDYQ010000519">
    <property type="protein sequence ID" value="KAK4493292.1"/>
    <property type="molecule type" value="Genomic_DNA"/>
</dbReference>
<dbReference type="PANTHER" id="PTHR12931">
    <property type="entry name" value="UBIQUITIN THIOLESTERASE PROTEIN OTUB"/>
    <property type="match status" value="1"/>
</dbReference>
<name>A0ABR0DVP8_9LAMI</name>
<organism evidence="3 4">
    <name type="scientific">Penstemon davidsonii</name>
    <dbReference type="NCBI Taxonomy" id="160366"/>
    <lineage>
        <taxon>Eukaryota</taxon>
        <taxon>Viridiplantae</taxon>
        <taxon>Streptophyta</taxon>
        <taxon>Embryophyta</taxon>
        <taxon>Tracheophyta</taxon>
        <taxon>Spermatophyta</taxon>
        <taxon>Magnoliopsida</taxon>
        <taxon>eudicotyledons</taxon>
        <taxon>Gunneridae</taxon>
        <taxon>Pentapetalae</taxon>
        <taxon>asterids</taxon>
        <taxon>lamiids</taxon>
        <taxon>Lamiales</taxon>
        <taxon>Plantaginaceae</taxon>
        <taxon>Cheloneae</taxon>
        <taxon>Penstemon</taxon>
    </lineage>
</organism>
<evidence type="ECO:0000313" key="4">
    <source>
        <dbReference type="Proteomes" id="UP001291926"/>
    </source>
</evidence>
<dbReference type="InterPro" id="IPR019400">
    <property type="entry name" value="Peptidase_C65_otubain"/>
</dbReference>
<gene>
    <name evidence="2" type="ORF">RD792_004502</name>
    <name evidence="3" type="ORF">RD792_017829</name>
</gene>
<dbReference type="InterPro" id="IPR038765">
    <property type="entry name" value="Papain-like_cys_pep_sf"/>
</dbReference>
<comment type="caution">
    <text evidence="3">The sequence shown here is derived from an EMBL/GenBank/DDBJ whole genome shotgun (WGS) entry which is preliminary data.</text>
</comment>
<evidence type="ECO:0000313" key="3">
    <source>
        <dbReference type="EMBL" id="KAK4493292.1"/>
    </source>
</evidence>
<dbReference type="Proteomes" id="UP001291926">
    <property type="component" value="Unassembled WGS sequence"/>
</dbReference>
<evidence type="ECO:0000256" key="1">
    <source>
        <dbReference type="SAM" id="Phobius"/>
    </source>
</evidence>
<accession>A0ABR0DVP8</accession>
<proteinExistence type="predicted"/>
<keyword evidence="4" id="KW-1185">Reference proteome</keyword>
<evidence type="ECO:0000313" key="2">
    <source>
        <dbReference type="EMBL" id="KAK4488722.1"/>
    </source>
</evidence>
<protein>
    <submittedName>
        <fullName evidence="3">Uncharacterized protein</fullName>
    </submittedName>
</protein>
<dbReference type="InterPro" id="IPR042467">
    <property type="entry name" value="Peptidase_C65_otubain_sub2"/>
</dbReference>
<dbReference type="PANTHER" id="PTHR12931:SF15">
    <property type="entry name" value="UBIQUITIN THIOESTERASE OTUBAIN-LIKE"/>
    <property type="match status" value="1"/>
</dbReference>
<reference evidence="3" key="2">
    <citation type="submission" date="2023-12" db="EMBL/GenBank/DDBJ databases">
        <authorList>
            <person name="Ostevik K."/>
            <person name="Alabady M."/>
            <person name="Zhang M."/>
            <person name="Rausher M."/>
        </authorList>
    </citation>
    <scope>NUCLEOTIDE SEQUENCE</scope>
    <source>
        <strain evidence="3">DNT005</strain>
        <tissue evidence="3">Whole leaf</tissue>
    </source>
</reference>
<keyword evidence="1" id="KW-1133">Transmembrane helix</keyword>
<keyword evidence="1" id="KW-0812">Transmembrane</keyword>
<reference evidence="3 4" key="1">
    <citation type="journal article" date="2023" name="bioRxiv">
        <title>Genome report: Whole genome sequence and annotation of Penstemon davidsonii.</title>
        <authorList>
            <person name="Ostevik K.L."/>
            <person name="Alabady M."/>
            <person name="Zhang M."/>
            <person name="Rausher M.D."/>
        </authorList>
    </citation>
    <scope>NUCLEOTIDE SEQUENCE [LARGE SCALE GENOMIC DNA]</scope>
    <source>
        <strain evidence="3">DNT005</strain>
        <tissue evidence="3">Whole leaf</tissue>
    </source>
</reference>
<dbReference type="Gene3D" id="1.20.1300.20">
    <property type="entry name" value="Peptidase C65 Otubain, subdomain 2"/>
    <property type="match status" value="1"/>
</dbReference>
<dbReference type="Pfam" id="PF10275">
    <property type="entry name" value="Peptidase_C65"/>
    <property type="match status" value="1"/>
</dbReference>